<organism evidence="2 3">
    <name type="scientific">Bodo saltans</name>
    <name type="common">Flagellated protozoan</name>
    <dbReference type="NCBI Taxonomy" id="75058"/>
    <lineage>
        <taxon>Eukaryota</taxon>
        <taxon>Discoba</taxon>
        <taxon>Euglenozoa</taxon>
        <taxon>Kinetoplastea</taxon>
        <taxon>Metakinetoplastina</taxon>
        <taxon>Eubodonida</taxon>
        <taxon>Bodonidae</taxon>
        <taxon>Bodo</taxon>
    </lineage>
</organism>
<reference evidence="3" key="1">
    <citation type="submission" date="2015-09" db="EMBL/GenBank/DDBJ databases">
        <authorList>
            <consortium name="Pathogen Informatics"/>
        </authorList>
    </citation>
    <scope>NUCLEOTIDE SEQUENCE [LARGE SCALE GENOMIC DNA]</scope>
    <source>
        <strain evidence="3">Lake Konstanz</strain>
    </source>
</reference>
<proteinExistence type="predicted"/>
<gene>
    <name evidence="2" type="ORF">BSAL_81515</name>
</gene>
<protein>
    <submittedName>
        <fullName evidence="2">Uncharacterized protein</fullName>
    </submittedName>
</protein>
<dbReference type="VEuPathDB" id="TriTrypDB:BSAL_81515"/>
<feature type="compositionally biased region" description="Low complexity" evidence="1">
    <location>
        <begin position="23"/>
        <end position="34"/>
    </location>
</feature>
<dbReference type="EMBL" id="CYKH01000885">
    <property type="protein sequence ID" value="CUG57640.1"/>
    <property type="molecule type" value="Genomic_DNA"/>
</dbReference>
<evidence type="ECO:0000313" key="3">
    <source>
        <dbReference type="Proteomes" id="UP000051952"/>
    </source>
</evidence>
<accession>A0A0S4J2E5</accession>
<keyword evidence="3" id="KW-1185">Reference proteome</keyword>
<evidence type="ECO:0000313" key="2">
    <source>
        <dbReference type="EMBL" id="CUG57640.1"/>
    </source>
</evidence>
<name>A0A0S4J2E5_BODSA</name>
<feature type="non-terminal residue" evidence="2">
    <location>
        <position position="1"/>
    </location>
</feature>
<evidence type="ECO:0000256" key="1">
    <source>
        <dbReference type="SAM" id="MobiDB-lite"/>
    </source>
</evidence>
<feature type="region of interest" description="Disordered" evidence="1">
    <location>
        <begin position="1"/>
        <end position="65"/>
    </location>
</feature>
<dbReference type="Proteomes" id="UP000051952">
    <property type="component" value="Unassembled WGS sequence"/>
</dbReference>
<feature type="compositionally biased region" description="Basic and acidic residues" evidence="1">
    <location>
        <begin position="42"/>
        <end position="57"/>
    </location>
</feature>
<sequence>AFPSANVQTGCARDCPSPRHGVAPDASSHAAPSARGEATHTGGDDTRDLRQDTRCRESPATPRGAAADVLHVGSRGLRTDWASILRSARRNVESIFAGVIVKSFLLYCATYAPVPQSDAGASGHAPCTGQV</sequence>
<dbReference type="AlphaFoldDB" id="A0A0S4J2E5"/>